<dbReference type="RefSeq" id="XP_011644074.1">
    <property type="nucleotide sequence ID" value="XM_011645772.2"/>
</dbReference>
<keyword evidence="1" id="KW-0732">Signal</keyword>
<evidence type="ECO:0000313" key="2">
    <source>
        <dbReference type="Proteomes" id="UP000504615"/>
    </source>
</evidence>
<reference evidence="3" key="1">
    <citation type="submission" date="2025-08" db="UniProtKB">
        <authorList>
            <consortium name="RefSeq"/>
        </authorList>
    </citation>
    <scope>IDENTIFICATION</scope>
</reference>
<proteinExistence type="predicted"/>
<dbReference type="GeneID" id="105431528"/>
<evidence type="ECO:0000256" key="1">
    <source>
        <dbReference type="SAM" id="SignalP"/>
    </source>
</evidence>
<dbReference type="OrthoDB" id="10070472at2759"/>
<sequence>MHKLIVLLCLFHACLLPCEGGTTANRGYVFTAPRRFVAGETESGCLSLHNLEPPAHVVLELLSPAGTSADDEILTRTNGIVKTGTEFEARVFTSGDNRVFEYDPACYRVACAITCNRRKYDGFLCSIQGRSNEIGEERAIFERTSSP</sequence>
<protein>
    <submittedName>
        <fullName evidence="3">Uncharacterized protein LOC105431528 isoform X2</fullName>
    </submittedName>
</protein>
<name>A0A6I9WW04_9HYME</name>
<organism evidence="2 3">
    <name type="scientific">Pogonomyrmex barbatus</name>
    <name type="common">red harvester ant</name>
    <dbReference type="NCBI Taxonomy" id="144034"/>
    <lineage>
        <taxon>Eukaryota</taxon>
        <taxon>Metazoa</taxon>
        <taxon>Ecdysozoa</taxon>
        <taxon>Arthropoda</taxon>
        <taxon>Hexapoda</taxon>
        <taxon>Insecta</taxon>
        <taxon>Pterygota</taxon>
        <taxon>Neoptera</taxon>
        <taxon>Endopterygota</taxon>
        <taxon>Hymenoptera</taxon>
        <taxon>Apocrita</taxon>
        <taxon>Aculeata</taxon>
        <taxon>Formicoidea</taxon>
        <taxon>Formicidae</taxon>
        <taxon>Myrmicinae</taxon>
        <taxon>Pogonomyrmex</taxon>
    </lineage>
</organism>
<evidence type="ECO:0000313" key="3">
    <source>
        <dbReference type="RefSeq" id="XP_011644074.1"/>
    </source>
</evidence>
<feature type="signal peptide" evidence="1">
    <location>
        <begin position="1"/>
        <end position="20"/>
    </location>
</feature>
<keyword evidence="2" id="KW-1185">Reference proteome</keyword>
<dbReference type="Proteomes" id="UP000504615">
    <property type="component" value="Unplaced"/>
</dbReference>
<feature type="chain" id="PRO_5026706838" evidence="1">
    <location>
        <begin position="21"/>
        <end position="147"/>
    </location>
</feature>
<dbReference type="AlphaFoldDB" id="A0A6I9WW04"/>
<gene>
    <name evidence="3" type="primary">LOC105431528</name>
</gene>
<accession>A0A6I9WW04</accession>